<dbReference type="EnsemblMetazoa" id="XM_038016754.1">
    <property type="protein sequence ID" value="XP_037872682.1"/>
    <property type="gene ID" value="LOC119629755"/>
</dbReference>
<feature type="coiled-coil region" evidence="6">
    <location>
        <begin position="201"/>
        <end position="239"/>
    </location>
</feature>
<dbReference type="EnsemblMetazoa" id="XM_038020516.1">
    <property type="protein sequence ID" value="XP_037876444.1"/>
    <property type="gene ID" value="LOC119630599"/>
</dbReference>
<evidence type="ECO:0000256" key="1">
    <source>
        <dbReference type="ARBA" id="ARBA00011764"/>
    </source>
</evidence>
<organism evidence="8 9">
    <name type="scientific">Bombyx mori</name>
    <name type="common">Silk moth</name>
    <dbReference type="NCBI Taxonomy" id="7091"/>
    <lineage>
        <taxon>Eukaryota</taxon>
        <taxon>Metazoa</taxon>
        <taxon>Ecdysozoa</taxon>
        <taxon>Arthropoda</taxon>
        <taxon>Hexapoda</taxon>
        <taxon>Insecta</taxon>
        <taxon>Pterygota</taxon>
        <taxon>Neoptera</taxon>
        <taxon>Endopterygota</taxon>
        <taxon>Lepidoptera</taxon>
        <taxon>Glossata</taxon>
        <taxon>Ditrysia</taxon>
        <taxon>Bombycoidea</taxon>
        <taxon>Bombycidae</taxon>
        <taxon>Bombycinae</taxon>
        <taxon>Bombyx</taxon>
    </lineage>
</organism>
<dbReference type="AlphaFoldDB" id="A0A8R2R8R4"/>
<dbReference type="RefSeq" id="XP_037876444.1">
    <property type="nucleotide sequence ID" value="XM_038020516.2"/>
</dbReference>
<proteinExistence type="predicted"/>
<dbReference type="InterPro" id="IPR001005">
    <property type="entry name" value="SANT/Myb"/>
</dbReference>
<keyword evidence="9" id="KW-1185">Reference proteome</keyword>
<dbReference type="GeneID" id="134200483"/>
<feature type="domain" description="Myb-like" evidence="7">
    <location>
        <begin position="8"/>
        <end position="79"/>
    </location>
</feature>
<dbReference type="SMART" id="SM00717">
    <property type="entry name" value="SANT"/>
    <property type="match status" value="1"/>
</dbReference>
<dbReference type="KEGG" id="bmor:134200483"/>
<dbReference type="EnsemblMetazoa" id="XM_038019116.1">
    <property type="protein sequence ID" value="XP_037875044.1"/>
    <property type="gene ID" value="LOC119630299"/>
</dbReference>
<comment type="function">
    <text evidence="5">Involved in transvection phenomena (= synapsis-dependent gene expression), where the synaptic pairing of chromosomes carrying genes with which zeste interacts influences the expression of these genes. Zeste binds to DNA and stimulates transcription from a nearby promoter.</text>
</comment>
<evidence type="ECO:0000256" key="3">
    <source>
        <dbReference type="ARBA" id="ARBA00023015"/>
    </source>
</evidence>
<dbReference type="KEGG" id="bmor:119629755"/>
<sequence length="251" mass="28813">MSVENKTRVPNFSKSETELLTSLVRQYSHILENKKSDMTNNQLKEQTWSKLAKEFNSLSSFVFRSDKTLRAKYDNIKKRAKTKYSTFRRSLYGTGGGPSAEINFSQEEEVVMELSGTSVMGLPSRNDCDEIVITKETKEKYAETSQDTALPAKNNQNILIDEKIIESETPKSSNFLLKRKISTPLTKKNPEVFNKTMNNYSALANKKIKLLDAQIDNLNKKQEQEVKEHELRCTLLQLEIDIKKKVLDSFN</sequence>
<dbReference type="PANTHER" id="PTHR21411">
    <property type="entry name" value="APONTIC"/>
    <property type="match status" value="1"/>
</dbReference>
<evidence type="ECO:0000259" key="7">
    <source>
        <dbReference type="SMART" id="SM00717"/>
    </source>
</evidence>
<dbReference type="Proteomes" id="UP000005204">
    <property type="component" value="Unassembled WGS sequence"/>
</dbReference>
<dbReference type="GeneID" id="119630599"/>
<reference evidence="8" key="2">
    <citation type="submission" date="2022-06" db="UniProtKB">
        <authorList>
            <consortium name="EnsemblMetazoa"/>
        </authorList>
    </citation>
    <scope>IDENTIFICATION</scope>
    <source>
        <strain evidence="8">p50T (Dazao)</strain>
    </source>
</reference>
<evidence type="ECO:0000256" key="6">
    <source>
        <dbReference type="SAM" id="Coils"/>
    </source>
</evidence>
<evidence type="ECO:0000313" key="9">
    <source>
        <dbReference type="Proteomes" id="UP000005204"/>
    </source>
</evidence>
<comment type="subunit">
    <text evidence="1">Self-associates forming complexes of several hundred monomers.</text>
</comment>
<evidence type="ECO:0000256" key="2">
    <source>
        <dbReference type="ARBA" id="ARBA00016807"/>
    </source>
</evidence>
<reference evidence="9" key="1">
    <citation type="journal article" date="2008" name="Insect Biochem. Mol. Biol.">
        <title>The genome of a lepidopteran model insect, the silkworm Bombyx mori.</title>
        <authorList>
            <consortium name="International Silkworm Genome Consortium"/>
        </authorList>
    </citation>
    <scope>NUCLEOTIDE SEQUENCE [LARGE SCALE GENOMIC DNA]</scope>
    <source>
        <strain evidence="9">p50T</strain>
    </source>
</reference>
<dbReference type="GeneID" id="119629755"/>
<dbReference type="RefSeq" id="XP_037872682.1">
    <property type="nucleotide sequence ID" value="XM_038016754.2"/>
</dbReference>
<protein>
    <recommendedName>
        <fullName evidence="2">Regulatory protein zeste</fullName>
    </recommendedName>
</protein>
<keyword evidence="6" id="KW-0175">Coiled coil</keyword>
<dbReference type="Pfam" id="PF13873">
    <property type="entry name" value="Myb_DNA-bind_5"/>
    <property type="match status" value="1"/>
</dbReference>
<dbReference type="GeneID" id="119630299"/>
<dbReference type="InterPro" id="IPR028002">
    <property type="entry name" value="Myb_DNA-bind_5"/>
</dbReference>
<keyword evidence="4" id="KW-0804">Transcription</keyword>
<evidence type="ECO:0000256" key="5">
    <source>
        <dbReference type="ARBA" id="ARBA00025466"/>
    </source>
</evidence>
<evidence type="ECO:0000313" key="8">
    <source>
        <dbReference type="EnsemblMetazoa" id="XP_037876444.1"/>
    </source>
</evidence>
<accession>A0A8R2R8R4</accession>
<dbReference type="RefSeq" id="XP_062529460.1">
    <property type="nucleotide sequence ID" value="XM_062673476.1"/>
</dbReference>
<dbReference type="KEGG" id="bmor:119630299"/>
<dbReference type="PANTHER" id="PTHR21411:SF0">
    <property type="entry name" value="REGULATORY PROTEIN ZESTE"/>
    <property type="match status" value="1"/>
</dbReference>
<keyword evidence="3" id="KW-0805">Transcription regulation</keyword>
<dbReference type="KEGG" id="bmor:119630599"/>
<name>A0A8R2R8R4_BOMMO</name>
<evidence type="ECO:0000256" key="4">
    <source>
        <dbReference type="ARBA" id="ARBA00023163"/>
    </source>
</evidence>
<dbReference type="RefSeq" id="XP_037875044.1">
    <property type="nucleotide sequence ID" value="XM_038019116.2"/>
</dbReference>